<sequence>MDSRTGELITSVQANSGVFVWELKSGRKPLSVQLRLHNQRGLVHVKIWLNHCLKEPLQIHRAEIVFQLGTTIGFSGMQYSIWTQNNLSRRIEFHLWKYIDNLGVFSLNVLVRAVNNLFHLPWVTSVGPTAINMNVIMFKYEAT</sequence>
<evidence type="ECO:0000256" key="2">
    <source>
        <dbReference type="ARBA" id="ARBA00022581"/>
    </source>
</evidence>
<dbReference type="InterPro" id="IPR000657">
    <property type="entry name" value="Gemini_AL3"/>
</dbReference>
<dbReference type="EMBL" id="OQ791967">
    <property type="protein sequence ID" value="WLD30029.1"/>
    <property type="molecule type" value="Genomic_DNA"/>
</dbReference>
<name>A0AA49K7M4_9GEMI</name>
<comment type="function">
    <text evidence="3">Increases viral DNA accumulation. Enhances infectivity and symptom expression.</text>
</comment>
<dbReference type="PRINTS" id="PR00231">
    <property type="entry name" value="GEMCOATAL3"/>
</dbReference>
<reference evidence="6" key="1">
    <citation type="submission" date="2023-04" db="EMBL/GenBank/DDBJ databases">
        <title>Two new begomo-like viruses infecting orchids of genus Spathoglottis.</title>
        <authorList>
            <person name="Isidorio-Silva J.G."/>
            <person name="Melo F.F.S."/>
            <person name="Boiteux L.S."/>
            <person name="Pereira-Carvalho R.C."/>
        </authorList>
    </citation>
    <scope>NUCLEOTIDE SEQUENCE</scope>
    <source>
        <strain evidence="6">JIOP09LVV</strain>
    </source>
</reference>
<organism evidence="6">
    <name type="scientific">Begomovirus spathoglottis 1</name>
    <dbReference type="NCBI Taxonomy" id="3064730"/>
    <lineage>
        <taxon>Viruses</taxon>
        <taxon>Monodnaviria</taxon>
        <taxon>Shotokuvirae</taxon>
        <taxon>Cressdnaviricota</taxon>
        <taxon>Repensiviricetes</taxon>
        <taxon>Geplafuvirales</taxon>
        <taxon>Geminiviridae</taxon>
        <taxon>Begomovirus</taxon>
    </lineage>
</organism>
<keyword evidence="2 5" id="KW-0945">Host-virus interaction</keyword>
<evidence type="ECO:0000256" key="5">
    <source>
        <dbReference type="RuleBase" id="RU363029"/>
    </source>
</evidence>
<evidence type="ECO:0000256" key="3">
    <source>
        <dbReference type="ARBA" id="ARBA00025603"/>
    </source>
</evidence>
<dbReference type="GO" id="GO:0016032">
    <property type="term" value="P:viral process"/>
    <property type="evidence" value="ECO:0007669"/>
    <property type="project" value="InterPro"/>
</dbReference>
<evidence type="ECO:0000256" key="4">
    <source>
        <dbReference type="ARBA" id="ARBA00025955"/>
    </source>
</evidence>
<evidence type="ECO:0000256" key="1">
    <source>
        <dbReference type="ARBA" id="ARBA00009424"/>
    </source>
</evidence>
<gene>
    <name evidence="6" type="primary">AL3</name>
</gene>
<comment type="subunit">
    <text evidence="4 5">Homooligomer. Interacts with the replication-associated protein (REP). Interacts with host proliferating cell nuclear antigen (PCNA). Interacts with host retinoblastoma-related protein 1 (RBR1), and may thereby deregulate the host cell cycle. Oligomerization and interaction with PCNA are necessary for optimal replication enhancement.</text>
</comment>
<comment type="similarity">
    <text evidence="1 5">Belongs to the geminiviridae replication enhancer protein family.</text>
</comment>
<protein>
    <recommendedName>
        <fullName evidence="5">Replication enhancer</fullName>
        <shortName evidence="5">REn</shortName>
    </recommendedName>
</protein>
<evidence type="ECO:0000313" key="6">
    <source>
        <dbReference type="EMBL" id="WLD30029.1"/>
    </source>
</evidence>
<proteinExistence type="inferred from homology"/>
<dbReference type="Pfam" id="PF01407">
    <property type="entry name" value="Gemini_AL3"/>
    <property type="match status" value="1"/>
</dbReference>
<accession>A0AA49K7M4</accession>